<dbReference type="SUPFAM" id="SSF48208">
    <property type="entry name" value="Six-hairpin glycosidases"/>
    <property type="match status" value="1"/>
</dbReference>
<dbReference type="PANTHER" id="PTHR33307:SF6">
    <property type="entry name" value="ALPHA-RHAMNOSIDASE (EUROFUNG)-RELATED"/>
    <property type="match status" value="1"/>
</dbReference>
<dbReference type="Pfam" id="PF08531">
    <property type="entry name" value="Bac_rhamnosid_N"/>
    <property type="match status" value="1"/>
</dbReference>
<feature type="signal peptide" evidence="4">
    <location>
        <begin position="1"/>
        <end position="28"/>
    </location>
</feature>
<dbReference type="Pfam" id="PF17389">
    <property type="entry name" value="Bac_rhamnosid6H"/>
    <property type="match status" value="1"/>
</dbReference>
<name>A0A2T0T466_9PSEU</name>
<dbReference type="InterPro" id="IPR035396">
    <property type="entry name" value="Bac_rhamnosid6H"/>
</dbReference>
<dbReference type="InterPro" id="IPR008979">
    <property type="entry name" value="Galactose-bd-like_sf"/>
</dbReference>
<dbReference type="PANTHER" id="PTHR33307">
    <property type="entry name" value="ALPHA-RHAMNOSIDASE (EUROFUNG)"/>
    <property type="match status" value="1"/>
</dbReference>
<organism evidence="9 10">
    <name type="scientific">Umezawaea tangerina</name>
    <dbReference type="NCBI Taxonomy" id="84725"/>
    <lineage>
        <taxon>Bacteria</taxon>
        <taxon>Bacillati</taxon>
        <taxon>Actinomycetota</taxon>
        <taxon>Actinomycetes</taxon>
        <taxon>Pseudonocardiales</taxon>
        <taxon>Pseudonocardiaceae</taxon>
        <taxon>Umezawaea</taxon>
    </lineage>
</organism>
<dbReference type="AlphaFoldDB" id="A0A2T0T466"/>
<comment type="catalytic activity">
    <reaction evidence="1">
        <text>Hydrolysis of terminal non-reducing alpha-L-rhamnose residues in alpha-L-rhamnosides.</text>
        <dbReference type="EC" id="3.2.1.40"/>
    </reaction>
</comment>
<evidence type="ECO:0000256" key="3">
    <source>
        <dbReference type="ARBA" id="ARBA00022801"/>
    </source>
</evidence>
<evidence type="ECO:0000313" key="10">
    <source>
        <dbReference type="Proteomes" id="UP000239494"/>
    </source>
</evidence>
<dbReference type="InterPro" id="IPR035398">
    <property type="entry name" value="Bac_rhamnosid_C"/>
</dbReference>
<keyword evidence="4" id="KW-0732">Signal</keyword>
<feature type="domain" description="Alpha-L-rhamnosidase C-terminal" evidence="8">
    <location>
        <begin position="972"/>
        <end position="1044"/>
    </location>
</feature>
<proteinExistence type="predicted"/>
<dbReference type="Proteomes" id="UP000239494">
    <property type="component" value="Unassembled WGS sequence"/>
</dbReference>
<dbReference type="EC" id="3.2.1.40" evidence="2"/>
<keyword evidence="3" id="KW-0378">Hydrolase</keyword>
<dbReference type="InterPro" id="IPR008902">
    <property type="entry name" value="Rhamnosid_concanavalin"/>
</dbReference>
<evidence type="ECO:0000259" key="7">
    <source>
        <dbReference type="Pfam" id="PF17389"/>
    </source>
</evidence>
<evidence type="ECO:0000259" key="5">
    <source>
        <dbReference type="Pfam" id="PF05592"/>
    </source>
</evidence>
<feature type="domain" description="Alpha-L-rhamnosidase concanavalin-like" evidence="5">
    <location>
        <begin position="532"/>
        <end position="628"/>
    </location>
</feature>
<dbReference type="Gene3D" id="2.60.120.260">
    <property type="entry name" value="Galactose-binding domain-like"/>
    <property type="match status" value="3"/>
</dbReference>
<dbReference type="InterPro" id="IPR013783">
    <property type="entry name" value="Ig-like_fold"/>
</dbReference>
<dbReference type="Gene3D" id="2.60.420.10">
    <property type="entry name" value="Maltose phosphorylase, domain 3"/>
    <property type="match status" value="1"/>
</dbReference>
<dbReference type="Gene3D" id="1.50.10.10">
    <property type="match status" value="1"/>
</dbReference>
<dbReference type="InterPro" id="IPR008928">
    <property type="entry name" value="6-hairpin_glycosidase_sf"/>
</dbReference>
<dbReference type="GO" id="GO:0030596">
    <property type="term" value="F:alpha-L-rhamnosidase activity"/>
    <property type="evidence" value="ECO:0007669"/>
    <property type="project" value="UniProtKB-EC"/>
</dbReference>
<evidence type="ECO:0000256" key="1">
    <source>
        <dbReference type="ARBA" id="ARBA00001445"/>
    </source>
</evidence>
<dbReference type="OrthoDB" id="9761045at2"/>
<dbReference type="Pfam" id="PF17390">
    <property type="entry name" value="Bac_rhamnosid_C"/>
    <property type="match status" value="1"/>
</dbReference>
<reference evidence="9 10" key="1">
    <citation type="submission" date="2018-03" db="EMBL/GenBank/DDBJ databases">
        <title>Genomic Encyclopedia of Archaeal and Bacterial Type Strains, Phase II (KMG-II): from individual species to whole genera.</title>
        <authorList>
            <person name="Goeker M."/>
        </authorList>
    </citation>
    <scope>NUCLEOTIDE SEQUENCE [LARGE SCALE GENOMIC DNA]</scope>
    <source>
        <strain evidence="9 10">DSM 44720</strain>
    </source>
</reference>
<feature type="domain" description="Alpha-L-rhamnosidase six-hairpin glycosidase" evidence="7">
    <location>
        <begin position="634"/>
        <end position="970"/>
    </location>
</feature>
<accession>A0A2T0T466</accession>
<sequence>MRSLLVGACAALAVLLAVPLLDPTPVLADRGADRSAGGRGSRALDVGGLTVEHQVDPLGVDAASPRFGWELGSDVAGARQSAYQVQVSSAPDRAGDVWDSGRVVSGKSFDVPYAGPGLRSRARYYWRARVWDASQRASQWSTGAWFETAFLNGDFRGDWIGARAERATTVLQGASWIWYPQGNPADSAPVGTRYFRRAFDLPSGARVTSARFQLTADDSFTLHVNGRNAASSPQVADSWRSAVDVDLTADLRAGRNVLAVQAANAQPGPSGLVGRLHVELAGASPVDVVTDATWKSSDVEAAGWQQPGFDDSAWPAALVAAAYGSGPWGSSVSTATPAEPLLRKDFTATKRVGSARAYVIGLGYYKLYLNGKRVGDHELDPAFTVYDKTDLYATYDVTKELRSGANALGVSLGRGYYAMTNPDEWVSSPWHGEPKLKLELDITYTDGTTAQVLSDPSWKIADGPTTSESLWFGETYDARREQPGWNRTGFDDSGWRPALVVPAPAGKLTAQSFPPIKVTDSLTAKKVTTPTTGTTVHDYGSPTAGWAGVALRGPAGAQVTITYGEKLNDDGTVNNVGGFGMQLQKYTYVLKGGGTESFTPSYSYAGFQYVQVTASAGVTISSVTAQRVHTAVAKTGDFTSSDDLLNRYHAAQANTILNNLHSVPTDTPMYEKRPYTADGFLAADSAIAGFDMRDFYENWMRAHRDDQAPSGNIGQTVPGTVGAKEVVDPIWSASLVLVTWDLYWYYGDIRPLEENYAAMKSWLGFFEANIAKTGYTYAGGSYADWLSPGYAMPPEGPRLAGTAYIHKTTTTMAAIARALGRTDDAARYDQLATTIATAFNAKFYDAAKGAYFDDPAAGYRQTSNLLPLSLGLVREADRATVVANLVKDVDARGAHLNTGALGTKLILPVLTDTGNSDLAYRLATNPTYPGWGYWFQSLGATTMWEEWPAGSRSRQHAFMGTVDDWLFQDVAGIRPAAPGYTKVRIQPSPVGDLKRASAEVTSPLGKVRSSWTRDRTRLTLKVTIPVGASGEVLVPVGKGAKVDAPAGAKLQTTKDGYASYQVGSGTYEFRAG</sequence>
<comment type="caution">
    <text evidence="9">The sequence shown here is derived from an EMBL/GenBank/DDBJ whole genome shotgun (WGS) entry which is preliminary data.</text>
</comment>
<dbReference type="GO" id="GO:0005975">
    <property type="term" value="P:carbohydrate metabolic process"/>
    <property type="evidence" value="ECO:0007669"/>
    <property type="project" value="InterPro"/>
</dbReference>
<dbReference type="InterPro" id="IPR013737">
    <property type="entry name" value="Bac_rhamnosid_N"/>
</dbReference>
<dbReference type="Pfam" id="PF25788">
    <property type="entry name" value="Ig_Rha78A_N"/>
    <property type="match status" value="1"/>
</dbReference>
<dbReference type="InterPro" id="IPR016007">
    <property type="entry name" value="Alpha_rhamnosid"/>
</dbReference>
<dbReference type="Pfam" id="PF05592">
    <property type="entry name" value="Bac_rhamnosid"/>
    <property type="match status" value="1"/>
</dbReference>
<dbReference type="PIRSF" id="PIRSF010631">
    <property type="entry name" value="A-rhamnsds"/>
    <property type="match status" value="1"/>
</dbReference>
<dbReference type="SUPFAM" id="SSF49785">
    <property type="entry name" value="Galactose-binding domain-like"/>
    <property type="match status" value="2"/>
</dbReference>
<feature type="chain" id="PRO_5015467108" description="alpha-L-rhamnosidase" evidence="4">
    <location>
        <begin position="29"/>
        <end position="1072"/>
    </location>
</feature>
<gene>
    <name evidence="9" type="ORF">CLV43_106193</name>
</gene>
<evidence type="ECO:0000313" key="9">
    <source>
        <dbReference type="EMBL" id="PRY40457.1"/>
    </source>
</evidence>
<evidence type="ECO:0000259" key="8">
    <source>
        <dbReference type="Pfam" id="PF17390"/>
    </source>
</evidence>
<feature type="domain" description="Bacterial alpha-L-rhamnosidase N-terminal" evidence="6">
    <location>
        <begin position="350"/>
        <end position="519"/>
    </location>
</feature>
<evidence type="ECO:0000256" key="2">
    <source>
        <dbReference type="ARBA" id="ARBA00012652"/>
    </source>
</evidence>
<dbReference type="EMBL" id="PVTF01000006">
    <property type="protein sequence ID" value="PRY40457.1"/>
    <property type="molecule type" value="Genomic_DNA"/>
</dbReference>
<protein>
    <recommendedName>
        <fullName evidence="2">alpha-L-rhamnosidase</fullName>
        <ecNumber evidence="2">3.2.1.40</ecNumber>
    </recommendedName>
</protein>
<keyword evidence="10" id="KW-1185">Reference proteome</keyword>
<dbReference type="InterPro" id="IPR012341">
    <property type="entry name" value="6hp_glycosidase-like_sf"/>
</dbReference>
<dbReference type="RefSeq" id="WP_106189011.1">
    <property type="nucleotide sequence ID" value="NZ_PVTF01000006.1"/>
</dbReference>
<evidence type="ECO:0000256" key="4">
    <source>
        <dbReference type="SAM" id="SignalP"/>
    </source>
</evidence>
<evidence type="ECO:0000259" key="6">
    <source>
        <dbReference type="Pfam" id="PF08531"/>
    </source>
</evidence>
<dbReference type="Gene3D" id="2.60.40.10">
    <property type="entry name" value="Immunoglobulins"/>
    <property type="match status" value="1"/>
</dbReference>